<organism evidence="2 3">
    <name type="scientific">Holzapfeliella saturejae</name>
    <dbReference type="NCBI Taxonomy" id="3082953"/>
    <lineage>
        <taxon>Bacteria</taxon>
        <taxon>Bacillati</taxon>
        <taxon>Bacillota</taxon>
        <taxon>Bacilli</taxon>
        <taxon>Lactobacillales</taxon>
        <taxon>Lactobacillaceae</taxon>
        <taxon>Holzapfeliella</taxon>
    </lineage>
</organism>
<proteinExistence type="predicted"/>
<reference evidence="2 3" key="1">
    <citation type="submission" date="2023-10" db="EMBL/GenBank/DDBJ databases">
        <title>Holzapfeliella saturejae sp. nov. isolated from Satureja montana flowers.</title>
        <authorList>
            <person name="Alcantara C."/>
            <person name="Zuniga M."/>
            <person name="Landete J.M."/>
            <person name="Monedero V."/>
        </authorList>
    </citation>
    <scope>NUCLEOTIDE SEQUENCE [LARGE SCALE GENOMIC DNA]</scope>
    <source>
        <strain evidence="2 3">He02</strain>
    </source>
</reference>
<evidence type="ECO:0000313" key="2">
    <source>
        <dbReference type="EMBL" id="MEJ6347921.1"/>
    </source>
</evidence>
<feature type="transmembrane region" description="Helical" evidence="1">
    <location>
        <begin position="7"/>
        <end position="28"/>
    </location>
</feature>
<keyword evidence="1" id="KW-0472">Membrane</keyword>
<evidence type="ECO:0000256" key="1">
    <source>
        <dbReference type="SAM" id="Phobius"/>
    </source>
</evidence>
<comment type="caution">
    <text evidence="2">The sequence shown here is derived from an EMBL/GenBank/DDBJ whole genome shotgun (WGS) entry which is preliminary data.</text>
</comment>
<dbReference type="RefSeq" id="WP_339968608.1">
    <property type="nucleotide sequence ID" value="NZ_JAWMWG010000001.1"/>
</dbReference>
<evidence type="ECO:0000313" key="3">
    <source>
        <dbReference type="Proteomes" id="UP001377804"/>
    </source>
</evidence>
<gene>
    <name evidence="2" type="ORF">R4Y45_01585</name>
</gene>
<accession>A0ABU8SEW3</accession>
<protein>
    <submittedName>
        <fullName evidence="2">Uncharacterized protein</fullName>
    </submittedName>
</protein>
<keyword evidence="1" id="KW-0812">Transmembrane</keyword>
<feature type="transmembrane region" description="Helical" evidence="1">
    <location>
        <begin position="34"/>
        <end position="55"/>
    </location>
</feature>
<keyword evidence="3" id="KW-1185">Reference proteome</keyword>
<dbReference type="Proteomes" id="UP001377804">
    <property type="component" value="Unassembled WGS sequence"/>
</dbReference>
<name>A0ABU8SEW3_9LACO</name>
<sequence>MKDDKVIVALTVGFIIFIVLLVLSLVGFFDSLYWLRMVATASITSLVAIGTRKLFELKAQHKS</sequence>
<keyword evidence="1" id="KW-1133">Transmembrane helix</keyword>
<dbReference type="EMBL" id="JAWMWG010000001">
    <property type="protein sequence ID" value="MEJ6347921.1"/>
    <property type="molecule type" value="Genomic_DNA"/>
</dbReference>